<evidence type="ECO:0000313" key="3">
    <source>
        <dbReference type="Proteomes" id="UP001153292"/>
    </source>
</evidence>
<dbReference type="InterPro" id="IPR052630">
    <property type="entry name" value="TTC17"/>
</dbReference>
<dbReference type="Gene3D" id="1.25.40.10">
    <property type="entry name" value="Tetratricopeptide repeat domain"/>
    <property type="match status" value="1"/>
</dbReference>
<protein>
    <recommendedName>
        <fullName evidence="4">Tetratricopeptide repeat protein 17</fullName>
    </recommendedName>
</protein>
<dbReference type="Proteomes" id="UP001153292">
    <property type="component" value="Chromosome 1"/>
</dbReference>
<dbReference type="InterPro" id="IPR019734">
    <property type="entry name" value="TPR_rpt"/>
</dbReference>
<dbReference type="InterPro" id="IPR011990">
    <property type="entry name" value="TPR-like_helical_dom_sf"/>
</dbReference>
<dbReference type="PANTHER" id="PTHR16091">
    <property type="entry name" value="TTC17 PROTEIN"/>
    <property type="match status" value="1"/>
</dbReference>
<feature type="signal peptide" evidence="1">
    <location>
        <begin position="1"/>
        <end position="19"/>
    </location>
</feature>
<accession>A0ABN8AUX3</accession>
<organism evidence="2 3">
    <name type="scientific">Chilo suppressalis</name>
    <name type="common">Asiatic rice borer moth</name>
    <dbReference type="NCBI Taxonomy" id="168631"/>
    <lineage>
        <taxon>Eukaryota</taxon>
        <taxon>Metazoa</taxon>
        <taxon>Ecdysozoa</taxon>
        <taxon>Arthropoda</taxon>
        <taxon>Hexapoda</taxon>
        <taxon>Insecta</taxon>
        <taxon>Pterygota</taxon>
        <taxon>Neoptera</taxon>
        <taxon>Endopterygota</taxon>
        <taxon>Lepidoptera</taxon>
        <taxon>Glossata</taxon>
        <taxon>Ditrysia</taxon>
        <taxon>Pyraloidea</taxon>
        <taxon>Crambidae</taxon>
        <taxon>Crambinae</taxon>
        <taxon>Chilo</taxon>
    </lineage>
</organism>
<keyword evidence="3" id="KW-1185">Reference proteome</keyword>
<dbReference type="PANTHER" id="PTHR16091:SF1">
    <property type="entry name" value="TETRATRICOPEPTIDE REPEAT PROTEIN 17"/>
    <property type="match status" value="1"/>
</dbReference>
<evidence type="ECO:0000313" key="2">
    <source>
        <dbReference type="EMBL" id="CAH0397600.1"/>
    </source>
</evidence>
<evidence type="ECO:0008006" key="4">
    <source>
        <dbReference type="Google" id="ProtNLM"/>
    </source>
</evidence>
<keyword evidence="1" id="KW-0732">Signal</keyword>
<proteinExistence type="predicted"/>
<dbReference type="EMBL" id="OU963894">
    <property type="protein sequence ID" value="CAH0397600.1"/>
    <property type="molecule type" value="Genomic_DNA"/>
</dbReference>
<reference evidence="2" key="1">
    <citation type="submission" date="2021-12" db="EMBL/GenBank/DDBJ databases">
        <authorList>
            <person name="King R."/>
        </authorList>
    </citation>
    <scope>NUCLEOTIDE SEQUENCE</scope>
</reference>
<gene>
    <name evidence="2" type="ORF">CHILSU_LOCUS674</name>
</gene>
<dbReference type="SUPFAM" id="SSF48452">
    <property type="entry name" value="TPR-like"/>
    <property type="match status" value="2"/>
</dbReference>
<feature type="chain" id="PRO_5045315760" description="Tetratricopeptide repeat protein 17" evidence="1">
    <location>
        <begin position="20"/>
        <end position="1155"/>
    </location>
</feature>
<evidence type="ECO:0000256" key="1">
    <source>
        <dbReference type="SAM" id="SignalP"/>
    </source>
</evidence>
<dbReference type="SMART" id="SM00028">
    <property type="entry name" value="TPR"/>
    <property type="match status" value="3"/>
</dbReference>
<sequence>MMFVGILCLVCLCSINSEASTHWMVTESGLIQPKEESPFEMENPHDLLAFLSQDTRWEHIINLHHDLAKRQTVAASLWSDIQKNSDVTTLILKEDSCQKAGQLNYLDWYASFLEEGKSKKIPDEEYLLYEPSIGQDVDVPDCKKISSLTFSMFAFEHLEGMMHRGNLTASPEMALPELISPIMTVDQFGHWLALCLKKNSSSWLHYNMASMYWRVRGNAPKAMECSRRALHYAPRQYKDVALLNLGSILHRSKKTEDAITVLGAAIDHDPHYNINHFILATAYAVLGEYNTSLKHLDICMEIDPTFEMAERYRYGVVCHYVLLQRMNVIRKIVNELREELIEYTSREAHWLKLQAAFLRTRKHEPDNGNISDFRNVIKNAEKMSELTGLKMKDLKKEGDRYSVIQYFLDGPVSISEKLQDKGVFALDSAYSLQRLVKHIEKHANMASNYVQPDLSKLMDAEVLKEIERPNPDDYVSKYMNPHIKGLPTMNAKDVDIDLGTLQEKKASQTKGDYSEYFTGSVLYPPSLRVNRNLEDFDREHVWPSNRLCKETESSYPKHLDAIYPVFLPFENKGIKLGKLLSDKIGVPADVEHELPWYPPQCPQDKDATAFLQKKNPKNNNNMNKQVVDTGYLRNKLLEYAGDGDVESVMHMQEVELGHRIYIAMQKKLAPDWILYTLASLYWRVRGNNANAMHCLMSANKKVDPKLKDLVLASIASLYVEMGHFDESLTATEEGFKLGLHEPVLNFILAELNMLRKHRNTHIFHLKQVVRVDPKFMGGLARNLLNGWACLMKQINTMAEVGLSEDICTQVEPGVNMVCGKDGTNCHVTNIECYKPQDKESTSTLVRLLGMKDKKDKEPEVMDDSMFDEFKLNMPKDRSDKIAHQRNYDLMRESVNTALRGCGRLGCHDIQPEDLELTEDDCTYQHLELSYWLHTVNFRQLIVDHNLRLPTEIASVTPSKMKVPECRISISPSDDFFLERMSRVDSTGWKPILGLMHQFAEVFEFYDYVSLGAKISKYVDTKPHAWDGLVAAGWWCGAGGRAACAVRCLSAAHHAAPPDRAPEALRVLATLLNLQLKQDDAKDIAYLSFYTSPKNKIDAFLVGVSHSYKSQYEQAVWMYRFALTFDADFLPAKACLHATMCIMLFGDSSKEKNKRE</sequence>
<name>A0ABN8AUX3_CHISP</name>